<organism evidence="1 2">
    <name type="scientific">Dryococelus australis</name>
    <dbReference type="NCBI Taxonomy" id="614101"/>
    <lineage>
        <taxon>Eukaryota</taxon>
        <taxon>Metazoa</taxon>
        <taxon>Ecdysozoa</taxon>
        <taxon>Arthropoda</taxon>
        <taxon>Hexapoda</taxon>
        <taxon>Insecta</taxon>
        <taxon>Pterygota</taxon>
        <taxon>Neoptera</taxon>
        <taxon>Polyneoptera</taxon>
        <taxon>Phasmatodea</taxon>
        <taxon>Verophasmatodea</taxon>
        <taxon>Anareolatae</taxon>
        <taxon>Phasmatidae</taxon>
        <taxon>Eurycanthinae</taxon>
        <taxon>Dryococelus</taxon>
    </lineage>
</organism>
<reference evidence="1 2" key="1">
    <citation type="submission" date="2023-02" db="EMBL/GenBank/DDBJ databases">
        <title>LHISI_Scaffold_Assembly.</title>
        <authorList>
            <person name="Stuart O.P."/>
            <person name="Cleave R."/>
            <person name="Magrath M.J.L."/>
            <person name="Mikheyev A.S."/>
        </authorList>
    </citation>
    <scope>NUCLEOTIDE SEQUENCE [LARGE SCALE GENOMIC DNA]</scope>
    <source>
        <strain evidence="1">Daus_M_001</strain>
        <tissue evidence="1">Leg muscle</tissue>
    </source>
</reference>
<evidence type="ECO:0000313" key="2">
    <source>
        <dbReference type="Proteomes" id="UP001159363"/>
    </source>
</evidence>
<protein>
    <submittedName>
        <fullName evidence="1">Uncharacterized protein</fullName>
    </submittedName>
</protein>
<dbReference type="PANTHER" id="PTHR47241">
    <property type="entry name" value="FINGER PROTEIN, PUTATIVE-RELATED"/>
    <property type="match status" value="1"/>
</dbReference>
<dbReference type="SUPFAM" id="SSF53098">
    <property type="entry name" value="Ribonuclease H-like"/>
    <property type="match status" value="1"/>
</dbReference>
<sequence>MQKDCWPFSTFSACQETFSEVSRNLNVPQHCLIQDEPTRWDSTYLLLERLCEQRRALVLACQSLNLGHGMELTNQVWELVEILVKILKLFWEATKTFSEQSTVADLYLL</sequence>
<name>A0ABQ9HQC1_9NEOP</name>
<dbReference type="Proteomes" id="UP001159363">
    <property type="component" value="Chromosome X"/>
</dbReference>
<comment type="caution">
    <text evidence="1">The sequence shown here is derived from an EMBL/GenBank/DDBJ whole genome shotgun (WGS) entry which is preliminary data.</text>
</comment>
<dbReference type="InterPro" id="IPR052865">
    <property type="entry name" value="Zinc_finger_BED"/>
</dbReference>
<dbReference type="InterPro" id="IPR012337">
    <property type="entry name" value="RNaseH-like_sf"/>
</dbReference>
<dbReference type="EMBL" id="JARBHB010000004">
    <property type="protein sequence ID" value="KAJ8886574.1"/>
    <property type="molecule type" value="Genomic_DNA"/>
</dbReference>
<evidence type="ECO:0000313" key="1">
    <source>
        <dbReference type="EMBL" id="KAJ8886574.1"/>
    </source>
</evidence>
<proteinExistence type="predicted"/>
<keyword evidence="2" id="KW-1185">Reference proteome</keyword>
<gene>
    <name evidence="1" type="ORF">PR048_012786</name>
</gene>
<dbReference type="PANTHER" id="PTHR47241:SF1">
    <property type="entry name" value="BED-TYPE DOMAIN-CONTAINING PROTEIN"/>
    <property type="match status" value="1"/>
</dbReference>
<accession>A0ABQ9HQC1</accession>